<keyword evidence="3" id="KW-0645">Protease</keyword>
<dbReference type="GO" id="GO:0004175">
    <property type="term" value="F:endopeptidase activity"/>
    <property type="evidence" value="ECO:0007669"/>
    <property type="project" value="UniProtKB-ARBA"/>
</dbReference>
<dbReference type="GO" id="GO:0008237">
    <property type="term" value="F:metallopeptidase activity"/>
    <property type="evidence" value="ECO:0007669"/>
    <property type="project" value="UniProtKB-KW"/>
</dbReference>
<gene>
    <name evidence="3" type="ORF">BWI75_08785</name>
</gene>
<dbReference type="PANTHER" id="PTHR43592">
    <property type="entry name" value="CAAX AMINO TERMINAL PROTEASE"/>
    <property type="match status" value="1"/>
</dbReference>
<dbReference type="GO" id="GO:0006508">
    <property type="term" value="P:proteolysis"/>
    <property type="evidence" value="ECO:0007669"/>
    <property type="project" value="UniProtKB-KW"/>
</dbReference>
<dbReference type="Pfam" id="PF02517">
    <property type="entry name" value="Rce1-like"/>
    <property type="match status" value="1"/>
</dbReference>
<dbReference type="Proteomes" id="UP000441797">
    <property type="component" value="Unassembled WGS sequence"/>
</dbReference>
<feature type="transmembrane region" description="Helical" evidence="1">
    <location>
        <begin position="182"/>
        <end position="202"/>
    </location>
</feature>
<feature type="transmembrane region" description="Helical" evidence="1">
    <location>
        <begin position="45"/>
        <end position="64"/>
    </location>
</feature>
<dbReference type="RefSeq" id="WP_105220846.1">
    <property type="nucleotide sequence ID" value="NZ_CAWNSU010000073.1"/>
</dbReference>
<protein>
    <submittedName>
        <fullName evidence="3">CPBP family intramembrane metalloprotease</fullName>
    </submittedName>
</protein>
<evidence type="ECO:0000256" key="1">
    <source>
        <dbReference type="SAM" id="Phobius"/>
    </source>
</evidence>
<name>A0A6N8FTI4_9CHRO</name>
<organism evidence="3 4">
    <name type="scientific">Gloeocapsopsis dulcis AAB1 = 1H9</name>
    <dbReference type="NCBI Taxonomy" id="1433147"/>
    <lineage>
        <taxon>Bacteria</taxon>
        <taxon>Bacillati</taxon>
        <taxon>Cyanobacteriota</taxon>
        <taxon>Cyanophyceae</taxon>
        <taxon>Oscillatoriophycideae</taxon>
        <taxon>Chroococcales</taxon>
        <taxon>Chroococcaceae</taxon>
        <taxon>Gloeocapsopsis</taxon>
        <taxon>Gloeocapsopsis dulcis</taxon>
    </lineage>
</organism>
<dbReference type="AlphaFoldDB" id="A0A6N8FTI4"/>
<evidence type="ECO:0000313" key="3">
    <source>
        <dbReference type="EMBL" id="MUL36440.1"/>
    </source>
</evidence>
<keyword evidence="4" id="KW-1185">Reference proteome</keyword>
<keyword evidence="1" id="KW-0812">Transmembrane</keyword>
<reference evidence="3 4" key="1">
    <citation type="journal article" date="2019" name="Front. Microbiol.">
        <title>Genomic Features for Desiccation Tolerance and Sugar Biosynthesis in the Extremophile Gloeocapsopsis sp. UTEX B3054.</title>
        <authorList>
            <person name="Urrejola C."/>
            <person name="Alcorta J."/>
            <person name="Salas L."/>
            <person name="Vasquez M."/>
            <person name="Polz M.F."/>
            <person name="Vicuna R."/>
            <person name="Diez B."/>
        </authorList>
    </citation>
    <scope>NUCLEOTIDE SEQUENCE [LARGE SCALE GENOMIC DNA]</scope>
    <source>
        <strain evidence="3 4">1H9</strain>
    </source>
</reference>
<feature type="transmembrane region" description="Helical" evidence="1">
    <location>
        <begin position="90"/>
        <end position="116"/>
    </location>
</feature>
<keyword evidence="3" id="KW-0482">Metalloprotease</keyword>
<feature type="transmembrane region" description="Helical" evidence="1">
    <location>
        <begin position="157"/>
        <end position="176"/>
    </location>
</feature>
<accession>A0A6N8FTI4</accession>
<dbReference type="GO" id="GO:0080120">
    <property type="term" value="P:CAAX-box protein maturation"/>
    <property type="evidence" value="ECO:0007669"/>
    <property type="project" value="UniProtKB-ARBA"/>
</dbReference>
<feature type="transmembrane region" description="Helical" evidence="1">
    <location>
        <begin position="249"/>
        <end position="266"/>
    </location>
</feature>
<feature type="transmembrane region" description="Helical" evidence="1">
    <location>
        <begin position="209"/>
        <end position="229"/>
    </location>
</feature>
<keyword evidence="3" id="KW-0378">Hydrolase</keyword>
<keyword evidence="1" id="KW-0472">Membrane</keyword>
<feature type="transmembrane region" description="Helical" evidence="1">
    <location>
        <begin position="122"/>
        <end position="145"/>
    </location>
</feature>
<feature type="domain" description="CAAX prenyl protease 2/Lysostaphin resistance protein A-like" evidence="2">
    <location>
        <begin position="126"/>
        <end position="218"/>
    </location>
</feature>
<dbReference type="EMBL" id="NAPY01000010">
    <property type="protein sequence ID" value="MUL36440.1"/>
    <property type="molecule type" value="Genomic_DNA"/>
</dbReference>
<sequence>MWHNISRIARYPVPIRLGVFILILLLLWLPIAIPIYLVGLDPNTVSILTMLLLYGEFILLLRWWGKRVYHQPQILQHYGLVRTRDNWLDLLRGLVIGVVLVFSLFLVEGWLGWLVWLPSTGFLPRIVLEGLVVAIAVGFAEELLFRGWLLDELLRDYRFHRALWINATLFALLHFIKPLPDILRTLPQFPALVVLGLTLVWARMRKNRLGLPIGLHAGLIWGYYIINVGQLTQYSGQVPDWITGVDRNPLAGVMGLFFLGVLALWVRRK</sequence>
<comment type="caution">
    <text evidence="3">The sequence shown here is derived from an EMBL/GenBank/DDBJ whole genome shotgun (WGS) entry which is preliminary data.</text>
</comment>
<dbReference type="InterPro" id="IPR003675">
    <property type="entry name" value="Rce1/LyrA-like_dom"/>
</dbReference>
<proteinExistence type="predicted"/>
<dbReference type="PANTHER" id="PTHR43592:SF20">
    <property type="entry name" value="ALPHA_BETA-HYDROLASES SUPERFAMILY PROTEIN"/>
    <property type="match status" value="1"/>
</dbReference>
<evidence type="ECO:0000259" key="2">
    <source>
        <dbReference type="Pfam" id="PF02517"/>
    </source>
</evidence>
<dbReference type="OrthoDB" id="3034706at2"/>
<feature type="transmembrane region" description="Helical" evidence="1">
    <location>
        <begin position="17"/>
        <end position="39"/>
    </location>
</feature>
<evidence type="ECO:0000313" key="4">
    <source>
        <dbReference type="Proteomes" id="UP000441797"/>
    </source>
</evidence>
<keyword evidence="1" id="KW-1133">Transmembrane helix</keyword>